<feature type="compositionally biased region" description="Low complexity" evidence="1">
    <location>
        <begin position="63"/>
        <end position="73"/>
    </location>
</feature>
<evidence type="ECO:0000313" key="3">
    <source>
        <dbReference type="Proteomes" id="UP001189429"/>
    </source>
</evidence>
<feature type="region of interest" description="Disordered" evidence="1">
    <location>
        <begin position="1"/>
        <end position="40"/>
    </location>
</feature>
<feature type="compositionally biased region" description="Low complexity" evidence="1">
    <location>
        <begin position="162"/>
        <end position="179"/>
    </location>
</feature>
<feature type="region of interest" description="Disordered" evidence="1">
    <location>
        <begin position="59"/>
        <end position="205"/>
    </location>
</feature>
<reference evidence="2" key="1">
    <citation type="submission" date="2023-10" db="EMBL/GenBank/DDBJ databases">
        <authorList>
            <person name="Chen Y."/>
            <person name="Shah S."/>
            <person name="Dougan E. K."/>
            <person name="Thang M."/>
            <person name="Chan C."/>
        </authorList>
    </citation>
    <scope>NUCLEOTIDE SEQUENCE [LARGE SCALE GENOMIC DNA]</scope>
</reference>
<protein>
    <submittedName>
        <fullName evidence="2">Uncharacterized protein</fullName>
    </submittedName>
</protein>
<dbReference type="EMBL" id="CAUYUJ010019071">
    <property type="protein sequence ID" value="CAK0888412.1"/>
    <property type="molecule type" value="Genomic_DNA"/>
</dbReference>
<keyword evidence="3" id="KW-1185">Reference proteome</keyword>
<evidence type="ECO:0000313" key="2">
    <source>
        <dbReference type="EMBL" id="CAK0888412.1"/>
    </source>
</evidence>
<dbReference type="Proteomes" id="UP001189429">
    <property type="component" value="Unassembled WGS sequence"/>
</dbReference>
<name>A0ABN9WS81_9DINO</name>
<evidence type="ECO:0000256" key="1">
    <source>
        <dbReference type="SAM" id="MobiDB-lite"/>
    </source>
</evidence>
<organism evidence="2 3">
    <name type="scientific">Prorocentrum cordatum</name>
    <dbReference type="NCBI Taxonomy" id="2364126"/>
    <lineage>
        <taxon>Eukaryota</taxon>
        <taxon>Sar</taxon>
        <taxon>Alveolata</taxon>
        <taxon>Dinophyceae</taxon>
        <taxon>Prorocentrales</taxon>
        <taxon>Prorocentraceae</taxon>
        <taxon>Prorocentrum</taxon>
    </lineage>
</organism>
<accession>A0ABN9WS81</accession>
<comment type="caution">
    <text evidence="2">The sequence shown here is derived from an EMBL/GenBank/DDBJ whole genome shotgun (WGS) entry which is preliminary data.</text>
</comment>
<proteinExistence type="predicted"/>
<feature type="compositionally biased region" description="Low complexity" evidence="1">
    <location>
        <begin position="1"/>
        <end position="13"/>
    </location>
</feature>
<feature type="compositionally biased region" description="Polar residues" evidence="1">
    <location>
        <begin position="180"/>
        <end position="201"/>
    </location>
</feature>
<gene>
    <name evidence="2" type="ORF">PCOR1329_LOCUS69211</name>
</gene>
<sequence>MATGAGSASGAAGPEQGPLPDRAGAAPESPPAIPSTPEVWSSAYPSVLGLLEGLAAAHDGRGRASAAAGGATREVSPRDRWMLVPGGTGEPHAHAGGAKWAASPLTAPGRANGVPQAHGLFAEPELSALPEASGPGDDLLPEAGDGADSDGEPGDASQTTPSAALLSAVQAAVAASSSSEPNNSDHVVSSAQETPQSTYNAQPPGVVDRLHVEGHAPRHPVELGSALLEGWLPSDPAAVRLPDALERLKGRVESGHAGGAQKMSKILKWTRSSMASQALVET</sequence>